<reference evidence="2" key="1">
    <citation type="submission" date="2021-01" db="EMBL/GenBank/DDBJ databases">
        <title>Whole genome shotgun sequence of Sphaerimonospora thailandensis NBRC 107569.</title>
        <authorList>
            <person name="Komaki H."/>
            <person name="Tamura T."/>
        </authorList>
    </citation>
    <scope>NUCLEOTIDE SEQUENCE</scope>
    <source>
        <strain evidence="2">NBRC 107569</strain>
    </source>
</reference>
<protein>
    <submittedName>
        <fullName evidence="2">Uncharacterized protein</fullName>
    </submittedName>
</protein>
<dbReference type="RefSeq" id="WP_204018319.1">
    <property type="nucleotide sequence ID" value="NZ_BOOG01000058.1"/>
</dbReference>
<organism evidence="2 3">
    <name type="scientific">Sphaerimonospora thailandensis</name>
    <dbReference type="NCBI Taxonomy" id="795644"/>
    <lineage>
        <taxon>Bacteria</taxon>
        <taxon>Bacillati</taxon>
        <taxon>Actinomycetota</taxon>
        <taxon>Actinomycetes</taxon>
        <taxon>Streptosporangiales</taxon>
        <taxon>Streptosporangiaceae</taxon>
        <taxon>Sphaerimonospora</taxon>
    </lineage>
</organism>
<evidence type="ECO:0000313" key="2">
    <source>
        <dbReference type="EMBL" id="GIH72667.1"/>
    </source>
</evidence>
<dbReference type="AlphaFoldDB" id="A0A8J3RBI7"/>
<keyword evidence="1" id="KW-0812">Transmembrane</keyword>
<comment type="caution">
    <text evidence="2">The sequence shown here is derived from an EMBL/GenBank/DDBJ whole genome shotgun (WGS) entry which is preliminary data.</text>
</comment>
<feature type="transmembrane region" description="Helical" evidence="1">
    <location>
        <begin position="66"/>
        <end position="88"/>
    </location>
</feature>
<keyword evidence="3" id="KW-1185">Reference proteome</keyword>
<sequence>MNVIYTVLFAFTIGFFIRGRSAAVALYLAGEALVFVYQSVNLLLEWVDGSDAAFGGPFPKYEPEGVAGYGVVNLVITIVGIGLAILGARIGAKRAARRDVVSVG</sequence>
<evidence type="ECO:0000313" key="3">
    <source>
        <dbReference type="Proteomes" id="UP000610966"/>
    </source>
</evidence>
<proteinExistence type="predicted"/>
<gene>
    <name evidence="2" type="ORF">Mth01_49200</name>
</gene>
<keyword evidence="1" id="KW-1133">Transmembrane helix</keyword>
<keyword evidence="1" id="KW-0472">Membrane</keyword>
<dbReference type="Proteomes" id="UP000610966">
    <property type="component" value="Unassembled WGS sequence"/>
</dbReference>
<evidence type="ECO:0000256" key="1">
    <source>
        <dbReference type="SAM" id="Phobius"/>
    </source>
</evidence>
<accession>A0A8J3RBI7</accession>
<dbReference type="EMBL" id="BOOG01000058">
    <property type="protein sequence ID" value="GIH72667.1"/>
    <property type="molecule type" value="Genomic_DNA"/>
</dbReference>
<name>A0A8J3RBI7_9ACTN</name>